<dbReference type="EMBL" id="LFNG01000012">
    <property type="protein sequence ID" value="KMQ70880.1"/>
    <property type="molecule type" value="Genomic_DNA"/>
</dbReference>
<dbReference type="PROSITE" id="PS50164">
    <property type="entry name" value="GIY_YIG"/>
    <property type="match status" value="1"/>
</dbReference>
<dbReference type="PANTHER" id="PTHR34477:SF1">
    <property type="entry name" value="UPF0213 PROTEIN YHBQ"/>
    <property type="match status" value="1"/>
</dbReference>
<proteinExistence type="inferred from homology"/>
<dbReference type="InterPro" id="IPR000305">
    <property type="entry name" value="GIY-YIG_endonuc"/>
</dbReference>
<reference evidence="3 4" key="1">
    <citation type="journal article" date="2004" name="Int. J. Syst. Evol. Microbiol.">
        <title>Kaistella koreensis gen. nov., sp. nov., a novel member of the Chryseobacterium-Bergeyella-Riemerella branch.</title>
        <authorList>
            <person name="Kim M.K."/>
            <person name="Im W.T."/>
            <person name="Shin Y.K."/>
            <person name="Lim J.H."/>
            <person name="Kim S.H."/>
            <person name="Lee B.C."/>
            <person name="Park M.Y."/>
            <person name="Lee K.Y."/>
            <person name="Lee S.T."/>
        </authorList>
    </citation>
    <scope>NUCLEOTIDE SEQUENCE [LARGE SCALE GENOMIC DNA]</scope>
    <source>
        <strain evidence="3 4">CCUG 49689</strain>
    </source>
</reference>
<dbReference type="Pfam" id="PF01541">
    <property type="entry name" value="GIY-YIG"/>
    <property type="match status" value="1"/>
</dbReference>
<gene>
    <name evidence="3" type="ORF">ACM44_09625</name>
</gene>
<evidence type="ECO:0000313" key="3">
    <source>
        <dbReference type="EMBL" id="KMQ70880.1"/>
    </source>
</evidence>
<keyword evidence="3" id="KW-0540">Nuclease</keyword>
<dbReference type="CDD" id="cd10449">
    <property type="entry name" value="GIY-YIG_SLX1_like"/>
    <property type="match status" value="1"/>
</dbReference>
<dbReference type="AlphaFoldDB" id="A0A0J7LP72"/>
<dbReference type="InterPro" id="IPR035901">
    <property type="entry name" value="GIY-YIG_endonuc_sf"/>
</dbReference>
<comment type="similarity">
    <text evidence="1">Belongs to the UPF0213 family.</text>
</comment>
<evidence type="ECO:0000259" key="2">
    <source>
        <dbReference type="PROSITE" id="PS50164"/>
    </source>
</evidence>
<dbReference type="SUPFAM" id="SSF82771">
    <property type="entry name" value="GIY-YIG endonuclease"/>
    <property type="match status" value="1"/>
</dbReference>
<keyword evidence="3" id="KW-0378">Hydrolase</keyword>
<dbReference type="Gene3D" id="3.40.1440.10">
    <property type="entry name" value="GIY-YIG endonuclease"/>
    <property type="match status" value="1"/>
</dbReference>
<dbReference type="STRING" id="1304281.ACM44_09625"/>
<protein>
    <submittedName>
        <fullName evidence="3">Endonuclease</fullName>
    </submittedName>
</protein>
<sequence length="82" mass="9847">MPFYVYVIKSRLNGHLYKGQTENLEKRLSEHNAGRNRSTRPFLPWELVYFEKFETREEAVLREKYFKSGSGREFLKKVLSES</sequence>
<feature type="domain" description="GIY-YIG" evidence="2">
    <location>
        <begin position="1"/>
        <end position="76"/>
    </location>
</feature>
<keyword evidence="3" id="KW-0255">Endonuclease</keyword>
<dbReference type="RefSeq" id="WP_048499826.1">
    <property type="nucleotide sequence ID" value="NZ_LFNG01000012.1"/>
</dbReference>
<comment type="caution">
    <text evidence="3">The sequence shown here is derived from an EMBL/GenBank/DDBJ whole genome shotgun (WGS) entry which is preliminary data.</text>
</comment>
<dbReference type="GO" id="GO:0004519">
    <property type="term" value="F:endonuclease activity"/>
    <property type="evidence" value="ECO:0007669"/>
    <property type="project" value="UniProtKB-KW"/>
</dbReference>
<accession>A0A0J7LP72</accession>
<name>A0A0J7LP72_9FLAO</name>
<evidence type="ECO:0000256" key="1">
    <source>
        <dbReference type="ARBA" id="ARBA00007435"/>
    </source>
</evidence>
<dbReference type="OrthoDB" id="1495241at2"/>
<dbReference type="InterPro" id="IPR050190">
    <property type="entry name" value="UPF0213_domain"/>
</dbReference>
<organism evidence="3 4">
    <name type="scientific">Chryseobacterium koreense CCUG 49689</name>
    <dbReference type="NCBI Taxonomy" id="1304281"/>
    <lineage>
        <taxon>Bacteria</taxon>
        <taxon>Pseudomonadati</taxon>
        <taxon>Bacteroidota</taxon>
        <taxon>Flavobacteriia</taxon>
        <taxon>Flavobacteriales</taxon>
        <taxon>Weeksellaceae</taxon>
        <taxon>Chryseobacterium group</taxon>
        <taxon>Chryseobacterium</taxon>
    </lineage>
</organism>
<dbReference type="PANTHER" id="PTHR34477">
    <property type="entry name" value="UPF0213 PROTEIN YHBQ"/>
    <property type="match status" value="1"/>
</dbReference>
<dbReference type="Proteomes" id="UP000035900">
    <property type="component" value="Unassembled WGS sequence"/>
</dbReference>
<keyword evidence="4" id="KW-1185">Reference proteome</keyword>
<dbReference type="PATRIC" id="fig|1304281.5.peg.2074"/>
<evidence type="ECO:0000313" key="4">
    <source>
        <dbReference type="Proteomes" id="UP000035900"/>
    </source>
</evidence>